<gene>
    <name evidence="2" type="ORF">XD94_0185</name>
</gene>
<keyword evidence="1" id="KW-0812">Transmembrane</keyword>
<evidence type="ECO:0000256" key="1">
    <source>
        <dbReference type="SAM" id="Phobius"/>
    </source>
</evidence>
<dbReference type="AlphaFoldDB" id="A0A101HS15"/>
<feature type="transmembrane region" description="Helical" evidence="1">
    <location>
        <begin position="6"/>
        <end position="24"/>
    </location>
</feature>
<evidence type="ECO:0000313" key="3">
    <source>
        <dbReference type="Proteomes" id="UP000054092"/>
    </source>
</evidence>
<accession>A0A101HS15</accession>
<keyword evidence="1" id="KW-1133">Transmembrane helix</keyword>
<sequence>MAVLYTIISVCYYLIIAFVVFVIARNLIKTKNFQEAILFSVMLMPFILRILRIK</sequence>
<dbReference type="Proteomes" id="UP000054092">
    <property type="component" value="Unassembled WGS sequence"/>
</dbReference>
<protein>
    <recommendedName>
        <fullName evidence="4">Molybdenum ABC transporter permease</fullName>
    </recommendedName>
</protein>
<reference evidence="3" key="1">
    <citation type="journal article" date="2015" name="MBio">
        <title>Genome-Resolved Metagenomic Analysis Reveals Roles for Candidate Phyla and Other Microbial Community Members in Biogeochemical Transformations in Oil Reservoirs.</title>
        <authorList>
            <person name="Hu P."/>
            <person name="Tom L."/>
            <person name="Singh A."/>
            <person name="Thomas B.C."/>
            <person name="Baker B.J."/>
            <person name="Piceno Y.M."/>
            <person name="Andersen G.L."/>
            <person name="Banfield J.F."/>
        </authorList>
    </citation>
    <scope>NUCLEOTIDE SEQUENCE [LARGE SCALE GENOMIC DNA]</scope>
</reference>
<proteinExistence type="predicted"/>
<feature type="transmembrane region" description="Helical" evidence="1">
    <location>
        <begin position="36"/>
        <end position="53"/>
    </location>
</feature>
<dbReference type="EMBL" id="LGGP01000017">
    <property type="protein sequence ID" value="KUK82066.1"/>
    <property type="molecule type" value="Genomic_DNA"/>
</dbReference>
<comment type="caution">
    <text evidence="2">The sequence shown here is derived from an EMBL/GenBank/DDBJ whole genome shotgun (WGS) entry which is preliminary data.</text>
</comment>
<dbReference type="PATRIC" id="fig|1184387.3.peg.481"/>
<evidence type="ECO:0000313" key="2">
    <source>
        <dbReference type="EMBL" id="KUK82066.1"/>
    </source>
</evidence>
<evidence type="ECO:0008006" key="4">
    <source>
        <dbReference type="Google" id="ProtNLM"/>
    </source>
</evidence>
<keyword evidence="1" id="KW-0472">Membrane</keyword>
<name>A0A101HS15_9BACT</name>
<organism evidence="2 3">
    <name type="scientific">Mesotoga prima</name>
    <dbReference type="NCBI Taxonomy" id="1184387"/>
    <lineage>
        <taxon>Bacteria</taxon>
        <taxon>Thermotogati</taxon>
        <taxon>Thermotogota</taxon>
        <taxon>Thermotogae</taxon>
        <taxon>Kosmotogales</taxon>
        <taxon>Kosmotogaceae</taxon>
        <taxon>Mesotoga</taxon>
    </lineage>
</organism>